<evidence type="ECO:0000313" key="4">
    <source>
        <dbReference type="EMBL" id="SDF91025.1"/>
    </source>
</evidence>
<dbReference type="Gene3D" id="3.60.110.10">
    <property type="entry name" value="Carbon-nitrogen hydrolase"/>
    <property type="match status" value="1"/>
</dbReference>
<dbReference type="PROSITE" id="PS01227">
    <property type="entry name" value="UPF0012"/>
    <property type="match status" value="1"/>
</dbReference>
<evidence type="ECO:0000313" key="5">
    <source>
        <dbReference type="Proteomes" id="UP000199415"/>
    </source>
</evidence>
<dbReference type="InterPro" id="IPR001110">
    <property type="entry name" value="UPF0012_CS"/>
</dbReference>
<dbReference type="GO" id="GO:0016811">
    <property type="term" value="F:hydrolase activity, acting on carbon-nitrogen (but not peptide) bonds, in linear amides"/>
    <property type="evidence" value="ECO:0007669"/>
    <property type="project" value="InterPro"/>
</dbReference>
<dbReference type="Pfam" id="PF00795">
    <property type="entry name" value="CN_hydrolase"/>
    <property type="match status" value="1"/>
</dbReference>
<proteinExistence type="inferred from homology"/>
<sequence>MSRPTAGLVQLTSGPDLGPNLAAAAEQVRAAASMGASVVLTPENTPILEPDHARLRSVVPGEADHPALTSFAELARDLDIWLLLGSTAVAVDGEDRLANRSYLFAPDGRIAARYDKIHMFDVDVPDGQTYRESATFRPGARAVVADTHWARLGLTICYDVRFPQLYRALGKAGASVITVPAAFTELTGRAHWHTLLRARAIETGAYVLAPAQCGEHAGGRRTYGHSLIVAPWGEIVAEGDTDPDVLTAELDLDAVAEARRRIPALTQDRDFTGPDVRA</sequence>
<dbReference type="CDD" id="cd07572">
    <property type="entry name" value="nit"/>
    <property type="match status" value="1"/>
</dbReference>
<organism evidence="4 5">
    <name type="scientific">Limimonas halophila</name>
    <dbReference type="NCBI Taxonomy" id="1082479"/>
    <lineage>
        <taxon>Bacteria</taxon>
        <taxon>Pseudomonadati</taxon>
        <taxon>Pseudomonadota</taxon>
        <taxon>Alphaproteobacteria</taxon>
        <taxon>Rhodospirillales</taxon>
        <taxon>Rhodovibrionaceae</taxon>
        <taxon>Limimonas</taxon>
    </lineage>
</organism>
<dbReference type="PROSITE" id="PS50263">
    <property type="entry name" value="CN_HYDROLASE"/>
    <property type="match status" value="1"/>
</dbReference>
<keyword evidence="2 4" id="KW-0378">Hydrolase</keyword>
<dbReference type="OrthoDB" id="9811121at2"/>
<dbReference type="InterPro" id="IPR036526">
    <property type="entry name" value="C-N_Hydrolase_sf"/>
</dbReference>
<dbReference type="RefSeq" id="WP_090019258.1">
    <property type="nucleotide sequence ID" value="NZ_FNCE01000003.1"/>
</dbReference>
<dbReference type="InterPro" id="IPR045254">
    <property type="entry name" value="Nit1/2_C-N_Hydrolase"/>
</dbReference>
<evidence type="ECO:0000259" key="3">
    <source>
        <dbReference type="PROSITE" id="PS50263"/>
    </source>
</evidence>
<accession>A0A1G7PXP4</accession>
<keyword evidence="5" id="KW-1185">Reference proteome</keyword>
<dbReference type="SUPFAM" id="SSF56317">
    <property type="entry name" value="Carbon-nitrogen hydrolase"/>
    <property type="match status" value="1"/>
</dbReference>
<gene>
    <name evidence="4" type="ORF">SAMN05216241_103123</name>
</gene>
<reference evidence="4 5" key="1">
    <citation type="submission" date="2016-10" db="EMBL/GenBank/DDBJ databases">
        <authorList>
            <person name="de Groot N.N."/>
        </authorList>
    </citation>
    <scope>NUCLEOTIDE SEQUENCE [LARGE SCALE GENOMIC DNA]</scope>
    <source>
        <strain evidence="4 5">DSM 25584</strain>
    </source>
</reference>
<dbReference type="PANTHER" id="PTHR23088:SF27">
    <property type="entry name" value="DEAMINATED GLUTATHIONE AMIDASE"/>
    <property type="match status" value="1"/>
</dbReference>
<name>A0A1G7PXP4_9PROT</name>
<dbReference type="AlphaFoldDB" id="A0A1G7PXP4"/>
<evidence type="ECO:0000256" key="1">
    <source>
        <dbReference type="ARBA" id="ARBA00010613"/>
    </source>
</evidence>
<feature type="domain" description="CN hydrolase" evidence="3">
    <location>
        <begin position="4"/>
        <end position="252"/>
    </location>
</feature>
<comment type="similarity">
    <text evidence="1">Belongs to the carbon-nitrogen hydrolase superfamily. NIT1/NIT2 family.</text>
</comment>
<protein>
    <submittedName>
        <fullName evidence="4">Predicted amidohydrolase</fullName>
    </submittedName>
</protein>
<evidence type="ECO:0000256" key="2">
    <source>
        <dbReference type="ARBA" id="ARBA00022801"/>
    </source>
</evidence>
<dbReference type="STRING" id="1082479.SAMN05216241_103123"/>
<dbReference type="Proteomes" id="UP000199415">
    <property type="component" value="Unassembled WGS sequence"/>
</dbReference>
<dbReference type="EMBL" id="FNCE01000003">
    <property type="protein sequence ID" value="SDF91025.1"/>
    <property type="molecule type" value="Genomic_DNA"/>
</dbReference>
<dbReference type="PANTHER" id="PTHR23088">
    <property type="entry name" value="NITRILASE-RELATED"/>
    <property type="match status" value="1"/>
</dbReference>
<dbReference type="InterPro" id="IPR003010">
    <property type="entry name" value="C-N_Hydrolase"/>
</dbReference>